<accession>A0AAU9R6V7</accession>
<evidence type="ECO:0000313" key="1">
    <source>
        <dbReference type="EMBL" id="CAH2033439.1"/>
    </source>
</evidence>
<evidence type="ECO:0000313" key="2">
    <source>
        <dbReference type="Proteomes" id="UP000836841"/>
    </source>
</evidence>
<dbReference type="EMBL" id="OU466857">
    <property type="protein sequence ID" value="CAH2033439.1"/>
    <property type="molecule type" value="Genomic_DNA"/>
</dbReference>
<keyword evidence="2" id="KW-1185">Reference proteome</keyword>
<gene>
    <name evidence="1" type="ORF">TAV2_LOCUS3236</name>
</gene>
<dbReference type="Proteomes" id="UP000836841">
    <property type="component" value="Chromosome 1"/>
</dbReference>
<dbReference type="AlphaFoldDB" id="A0AAU9R6V7"/>
<protein>
    <submittedName>
        <fullName evidence="1">Uncharacterized protein</fullName>
    </submittedName>
</protein>
<reference evidence="1 2" key="1">
    <citation type="submission" date="2022-03" db="EMBL/GenBank/DDBJ databases">
        <authorList>
            <person name="Nunn A."/>
            <person name="Chopra R."/>
            <person name="Nunn A."/>
            <person name="Contreras Garrido A."/>
        </authorList>
    </citation>
    <scope>NUCLEOTIDE SEQUENCE [LARGE SCALE GENOMIC DNA]</scope>
</reference>
<name>A0AAU9R6V7_THLAR</name>
<sequence length="32" mass="3553">MKIRFLITTSGVTTIPPISSPFSSLKRRFSSP</sequence>
<organism evidence="1 2">
    <name type="scientific">Thlaspi arvense</name>
    <name type="common">Field penny-cress</name>
    <dbReference type="NCBI Taxonomy" id="13288"/>
    <lineage>
        <taxon>Eukaryota</taxon>
        <taxon>Viridiplantae</taxon>
        <taxon>Streptophyta</taxon>
        <taxon>Embryophyta</taxon>
        <taxon>Tracheophyta</taxon>
        <taxon>Spermatophyta</taxon>
        <taxon>Magnoliopsida</taxon>
        <taxon>eudicotyledons</taxon>
        <taxon>Gunneridae</taxon>
        <taxon>Pentapetalae</taxon>
        <taxon>rosids</taxon>
        <taxon>malvids</taxon>
        <taxon>Brassicales</taxon>
        <taxon>Brassicaceae</taxon>
        <taxon>Thlaspideae</taxon>
        <taxon>Thlaspi</taxon>
    </lineage>
</organism>
<proteinExistence type="predicted"/>